<dbReference type="Gene3D" id="1.20.120.530">
    <property type="entry name" value="GntR ligand-binding domain-like"/>
    <property type="match status" value="1"/>
</dbReference>
<dbReference type="PRINTS" id="PR00035">
    <property type="entry name" value="HTHGNTR"/>
</dbReference>
<dbReference type="InterPro" id="IPR011711">
    <property type="entry name" value="GntR_C"/>
</dbReference>
<organism evidence="6 7">
    <name type="scientific">Skermanella cutis</name>
    <dbReference type="NCBI Taxonomy" id="2775420"/>
    <lineage>
        <taxon>Bacteria</taxon>
        <taxon>Pseudomonadati</taxon>
        <taxon>Pseudomonadota</taxon>
        <taxon>Alphaproteobacteria</taxon>
        <taxon>Rhodospirillales</taxon>
        <taxon>Azospirillaceae</taxon>
        <taxon>Skermanella</taxon>
    </lineage>
</organism>
<evidence type="ECO:0000256" key="3">
    <source>
        <dbReference type="ARBA" id="ARBA00023163"/>
    </source>
</evidence>
<feature type="region of interest" description="Disordered" evidence="4">
    <location>
        <begin position="216"/>
        <end position="241"/>
    </location>
</feature>
<gene>
    <name evidence="6" type="ORF">IGS68_32175</name>
</gene>
<dbReference type="Gene3D" id="1.10.10.10">
    <property type="entry name" value="Winged helix-like DNA-binding domain superfamily/Winged helix DNA-binding domain"/>
    <property type="match status" value="1"/>
</dbReference>
<feature type="compositionally biased region" description="Polar residues" evidence="4">
    <location>
        <begin position="220"/>
        <end position="229"/>
    </location>
</feature>
<geneLocation type="plasmid" evidence="6 7">
    <name>pTT6-2</name>
</geneLocation>
<evidence type="ECO:0000256" key="1">
    <source>
        <dbReference type="ARBA" id="ARBA00023015"/>
    </source>
</evidence>
<keyword evidence="7" id="KW-1185">Reference proteome</keyword>
<dbReference type="InterPro" id="IPR008920">
    <property type="entry name" value="TF_FadR/GntR_C"/>
</dbReference>
<dbReference type="EMBL" id="CP067422">
    <property type="protein sequence ID" value="QQP93672.1"/>
    <property type="molecule type" value="Genomic_DNA"/>
</dbReference>
<dbReference type="Pfam" id="PF07729">
    <property type="entry name" value="FCD"/>
    <property type="match status" value="1"/>
</dbReference>
<proteinExistence type="predicted"/>
<dbReference type="SUPFAM" id="SSF48008">
    <property type="entry name" value="GntR ligand-binding domain-like"/>
    <property type="match status" value="1"/>
</dbReference>
<name>A0ABX7BH10_9PROT</name>
<dbReference type="PANTHER" id="PTHR43537:SF5">
    <property type="entry name" value="UXU OPERON TRANSCRIPTIONAL REGULATOR"/>
    <property type="match status" value="1"/>
</dbReference>
<evidence type="ECO:0000256" key="2">
    <source>
        <dbReference type="ARBA" id="ARBA00023125"/>
    </source>
</evidence>
<keyword evidence="2" id="KW-0238">DNA-binding</keyword>
<dbReference type="SMART" id="SM00345">
    <property type="entry name" value="HTH_GNTR"/>
    <property type="match status" value="1"/>
</dbReference>
<feature type="compositionally biased region" description="Acidic residues" evidence="4">
    <location>
        <begin position="232"/>
        <end position="241"/>
    </location>
</feature>
<dbReference type="SMART" id="SM00895">
    <property type="entry name" value="FCD"/>
    <property type="match status" value="1"/>
</dbReference>
<dbReference type="Pfam" id="PF00392">
    <property type="entry name" value="GntR"/>
    <property type="match status" value="1"/>
</dbReference>
<accession>A0ABX7BH10</accession>
<protein>
    <submittedName>
        <fullName evidence="6">FadR family transcriptional regulator</fullName>
    </submittedName>
</protein>
<dbReference type="SUPFAM" id="SSF46785">
    <property type="entry name" value="Winged helix' DNA-binding domain"/>
    <property type="match status" value="1"/>
</dbReference>
<evidence type="ECO:0000313" key="6">
    <source>
        <dbReference type="EMBL" id="QQP93672.1"/>
    </source>
</evidence>
<keyword evidence="1" id="KW-0805">Transcription regulation</keyword>
<reference evidence="6" key="1">
    <citation type="submission" date="2021-02" db="EMBL/GenBank/DDBJ databases">
        <title>Skermanella TT6 skin isolate.</title>
        <authorList>
            <person name="Lee K."/>
            <person name="Ganzorig M."/>
        </authorList>
    </citation>
    <scope>NUCLEOTIDE SEQUENCE</scope>
    <source>
        <strain evidence="6">TT6</strain>
    </source>
</reference>
<dbReference type="CDD" id="cd07377">
    <property type="entry name" value="WHTH_GntR"/>
    <property type="match status" value="1"/>
</dbReference>
<keyword evidence="6" id="KW-0614">Plasmid</keyword>
<evidence type="ECO:0000256" key="4">
    <source>
        <dbReference type="SAM" id="MobiDB-lite"/>
    </source>
</evidence>
<dbReference type="RefSeq" id="WP_201083407.1">
    <property type="nucleotide sequence ID" value="NZ_CP067422.1"/>
</dbReference>
<sequence length="241" mass="26914">MPIETIEPRRLYRQVADHLKELIDRGEFKVGERLPTERELSDKLGISRPTVREALIALEVEKRVRIRVGSGIYVTEPPEAPSHLPPLSVPVEGPFELLRARAFIEGAIAAEAATHAGGSDIETMDSLLDAMERASGASNAEIISLDRQFHQAIAATVGNAVILRFVGDLFDQRINPYFQRLSRYFETPDTWRAAIGEHRAIRDAIVARDPQQAREAMQHHLQQSQSRFSASFEEEQVPSGA</sequence>
<dbReference type="InterPro" id="IPR036388">
    <property type="entry name" value="WH-like_DNA-bd_sf"/>
</dbReference>
<dbReference type="InterPro" id="IPR036390">
    <property type="entry name" value="WH_DNA-bd_sf"/>
</dbReference>
<dbReference type="PANTHER" id="PTHR43537">
    <property type="entry name" value="TRANSCRIPTIONAL REGULATOR, GNTR FAMILY"/>
    <property type="match status" value="1"/>
</dbReference>
<dbReference type="Proteomes" id="UP000595197">
    <property type="component" value="Plasmid pTT6-2"/>
</dbReference>
<evidence type="ECO:0000313" key="7">
    <source>
        <dbReference type="Proteomes" id="UP000595197"/>
    </source>
</evidence>
<evidence type="ECO:0000259" key="5">
    <source>
        <dbReference type="PROSITE" id="PS50949"/>
    </source>
</evidence>
<dbReference type="PROSITE" id="PS50949">
    <property type="entry name" value="HTH_GNTR"/>
    <property type="match status" value="1"/>
</dbReference>
<keyword evidence="3" id="KW-0804">Transcription</keyword>
<feature type="domain" description="HTH gntR-type" evidence="5">
    <location>
        <begin position="9"/>
        <end position="77"/>
    </location>
</feature>
<dbReference type="InterPro" id="IPR000524">
    <property type="entry name" value="Tscrpt_reg_HTH_GntR"/>
</dbReference>